<dbReference type="InParanoid" id="A0A218ZIZ2"/>
<comment type="caution">
    <text evidence="4">The sequence shown here is derived from an EMBL/GenBank/DDBJ whole genome shotgun (WGS) entry which is preliminary data.</text>
</comment>
<reference evidence="4 5" key="1">
    <citation type="submission" date="2017-04" db="EMBL/GenBank/DDBJ databases">
        <title>Draft genome sequence of Marssonina coronaria NL1: causal agent of apple blotch.</title>
        <authorList>
            <person name="Cheng Q."/>
        </authorList>
    </citation>
    <scope>NUCLEOTIDE SEQUENCE [LARGE SCALE GENOMIC DNA]</scope>
    <source>
        <strain evidence="4 5">NL1</strain>
    </source>
</reference>
<dbReference type="CDD" id="cd11296">
    <property type="entry name" value="O-FucT_like"/>
    <property type="match status" value="1"/>
</dbReference>
<protein>
    <recommendedName>
        <fullName evidence="6">Alternative oxidase</fullName>
    </recommendedName>
</protein>
<keyword evidence="3" id="KW-0119">Carbohydrate metabolism</keyword>
<keyword evidence="2" id="KW-0294">Fucose metabolism</keyword>
<evidence type="ECO:0000313" key="5">
    <source>
        <dbReference type="Proteomes" id="UP000242519"/>
    </source>
</evidence>
<keyword evidence="5" id="KW-1185">Reference proteome</keyword>
<proteinExistence type="predicted"/>
<dbReference type="Gene3D" id="3.40.50.11350">
    <property type="match status" value="1"/>
</dbReference>
<organism evidence="4 5">
    <name type="scientific">Diplocarpon coronariae</name>
    <dbReference type="NCBI Taxonomy" id="2795749"/>
    <lineage>
        <taxon>Eukaryota</taxon>
        <taxon>Fungi</taxon>
        <taxon>Dikarya</taxon>
        <taxon>Ascomycota</taxon>
        <taxon>Pezizomycotina</taxon>
        <taxon>Leotiomycetes</taxon>
        <taxon>Helotiales</taxon>
        <taxon>Drepanopezizaceae</taxon>
        <taxon>Diplocarpon</taxon>
    </lineage>
</organism>
<keyword evidence="1" id="KW-0808">Transferase</keyword>
<sequence>MALTISRSSRKLLIFAVSCSILLFPYFSFNHPNTSLRSWQFSLSGKSSEQWLAIPDIFDDPPLDSDAIRSMCAKTVWNPNLTFTCNNSGGGVGNLRNSILNCVRYSISAGASLTMPHVILRNPDNIAEIWDRERTSFDYLFDEPHFVESLRVSCPQLEVLNSTDQPSTPLVPESISAEITPEGIDHPEDWRGRFYEWLGNQTDAQNVVVDLGRSYLQYPIYSDPEDFALDFGRVLKFRRDARILATTTLRTLVQRYKLKGDFRAPIWSNTFFGAHLRTESDSQQAWPPQYFEYSRYETQSRDYLQQAAALGTSVIYVASGNEKDLSRFAEDAKASNFTVTTKHDLLEGDDIETLNEFTFDQQALVDFLVLLKSSGFGGIGHSSFAWNIALWRHKLAKQRDHLNGPQLMSDELSQIYGTVKQYLEYAACMWP</sequence>
<evidence type="ECO:0000256" key="2">
    <source>
        <dbReference type="ARBA" id="ARBA00023253"/>
    </source>
</evidence>
<accession>A0A218ZIZ2</accession>
<dbReference type="EMBL" id="MZNU01000012">
    <property type="protein sequence ID" value="OWP07305.1"/>
    <property type="molecule type" value="Genomic_DNA"/>
</dbReference>
<evidence type="ECO:0008006" key="6">
    <source>
        <dbReference type="Google" id="ProtNLM"/>
    </source>
</evidence>
<dbReference type="Proteomes" id="UP000242519">
    <property type="component" value="Unassembled WGS sequence"/>
</dbReference>
<dbReference type="GO" id="GO:0016740">
    <property type="term" value="F:transferase activity"/>
    <property type="evidence" value="ECO:0007669"/>
    <property type="project" value="UniProtKB-KW"/>
</dbReference>
<evidence type="ECO:0000313" key="4">
    <source>
        <dbReference type="EMBL" id="OWP07305.1"/>
    </source>
</evidence>
<name>A0A218ZIZ2_9HELO</name>
<dbReference type="OrthoDB" id="20368at2759"/>
<dbReference type="AlphaFoldDB" id="A0A218ZIZ2"/>
<dbReference type="InterPro" id="IPR019378">
    <property type="entry name" value="GDP-Fuc_O-FucTrfase"/>
</dbReference>
<dbReference type="GO" id="GO:0006004">
    <property type="term" value="P:fucose metabolic process"/>
    <property type="evidence" value="ECO:0007669"/>
    <property type="project" value="UniProtKB-KW"/>
</dbReference>
<evidence type="ECO:0000256" key="3">
    <source>
        <dbReference type="ARBA" id="ARBA00023277"/>
    </source>
</evidence>
<dbReference type="Pfam" id="PF10250">
    <property type="entry name" value="O-FucT"/>
    <property type="match status" value="1"/>
</dbReference>
<gene>
    <name evidence="4" type="ORF">B2J93_3052</name>
</gene>
<evidence type="ECO:0000256" key="1">
    <source>
        <dbReference type="ARBA" id="ARBA00022679"/>
    </source>
</evidence>